<dbReference type="AlphaFoldDB" id="A0A0U2D5T0"/>
<feature type="non-terminal residue" evidence="1">
    <location>
        <position position="1"/>
    </location>
</feature>
<protein>
    <submittedName>
        <fullName evidence="1">Putative chlorophyll(Ide) reductase b NYC1</fullName>
    </submittedName>
</protein>
<sequence length="60" mass="6656">AGGDEVAGLMTRARHYTLQKQTDFGTGQKTAPVFTSLMQWRCTRRTHGCLSSHFPLFAPS</sequence>
<evidence type="ECO:0000313" key="1">
    <source>
        <dbReference type="EMBL" id="AKL79274.1"/>
    </source>
</evidence>
<reference evidence="1" key="1">
    <citation type="journal article" date="2016" name="Mol. Plant Pathol.">
        <title>An effector of apple proliferation phytoplasma targets TCP transcription factors - a generalized virulence strategy of phytoplasma?</title>
        <authorList>
            <person name="Janik K."/>
            <person name="Mithofer A."/>
            <person name="Raffeiner M."/>
            <person name="Stellmach H."/>
            <person name="Hause B."/>
            <person name="Schlink K."/>
        </authorList>
    </citation>
    <scope>NUCLEOTIDE SEQUENCE</scope>
    <source>
        <tissue evidence="1">Leaf</tissue>
    </source>
</reference>
<dbReference type="EMBL" id="KM501068">
    <property type="protein sequence ID" value="AKL79274.1"/>
    <property type="molecule type" value="mRNA"/>
</dbReference>
<proteinExistence type="evidence at transcript level"/>
<accession>A0A0U2D5T0</accession>
<organism evidence="1">
    <name type="scientific">Malus domestica</name>
    <name type="common">Apple</name>
    <name type="synonym">Pyrus malus</name>
    <dbReference type="NCBI Taxonomy" id="3750"/>
    <lineage>
        <taxon>Eukaryota</taxon>
        <taxon>Viridiplantae</taxon>
        <taxon>Streptophyta</taxon>
        <taxon>Embryophyta</taxon>
        <taxon>Tracheophyta</taxon>
        <taxon>Spermatophyta</taxon>
        <taxon>Magnoliopsida</taxon>
        <taxon>eudicotyledons</taxon>
        <taxon>Gunneridae</taxon>
        <taxon>Pentapetalae</taxon>
        <taxon>rosids</taxon>
        <taxon>fabids</taxon>
        <taxon>Rosales</taxon>
        <taxon>Rosaceae</taxon>
        <taxon>Amygdaloideae</taxon>
        <taxon>Maleae</taxon>
        <taxon>Malus</taxon>
    </lineage>
</organism>
<name>A0A0U2D5T0_MALDO</name>